<dbReference type="InterPro" id="IPR009057">
    <property type="entry name" value="Homeodomain-like_sf"/>
</dbReference>
<feature type="DNA-binding region" description="H-T-H motif" evidence="2">
    <location>
        <begin position="45"/>
        <end position="64"/>
    </location>
</feature>
<keyword evidence="6" id="KW-1185">Reference proteome</keyword>
<evidence type="ECO:0000256" key="1">
    <source>
        <dbReference type="ARBA" id="ARBA00023125"/>
    </source>
</evidence>
<dbReference type="Gene3D" id="1.10.357.10">
    <property type="entry name" value="Tetracycline Repressor, domain 2"/>
    <property type="match status" value="1"/>
</dbReference>
<protein>
    <submittedName>
        <fullName evidence="5">Transcriptional regulator, TetR family</fullName>
    </submittedName>
</protein>
<dbReference type="RefSeq" id="WP_079705028.1">
    <property type="nucleotide sequence ID" value="NZ_FUZO01000001.1"/>
</dbReference>
<proteinExistence type="predicted"/>
<reference evidence="5 6" key="1">
    <citation type="submission" date="2017-02" db="EMBL/GenBank/DDBJ databases">
        <authorList>
            <person name="Varghese N."/>
            <person name="Submissions S."/>
        </authorList>
    </citation>
    <scope>NUCLEOTIDE SEQUENCE [LARGE SCALE GENOMIC DNA]</scope>
    <source>
        <strain evidence="5 6">VKM Ac-1787</strain>
    </source>
</reference>
<dbReference type="InterPro" id="IPR036271">
    <property type="entry name" value="Tet_transcr_reg_TetR-rel_C_sf"/>
</dbReference>
<accession>A0ABY1LM10</accession>
<comment type="caution">
    <text evidence="5">The sequence shown here is derived from an EMBL/GenBank/DDBJ whole genome shotgun (WGS) entry which is preliminary data.</text>
</comment>
<evidence type="ECO:0000313" key="6">
    <source>
        <dbReference type="Proteomes" id="UP000190827"/>
    </source>
</evidence>
<dbReference type="PROSITE" id="PS50977">
    <property type="entry name" value="HTH_TETR_2"/>
    <property type="match status" value="1"/>
</dbReference>
<evidence type="ECO:0000256" key="2">
    <source>
        <dbReference type="PROSITE-ProRule" id="PRU00335"/>
    </source>
</evidence>
<evidence type="ECO:0000256" key="3">
    <source>
        <dbReference type="SAM" id="MobiDB-lite"/>
    </source>
</evidence>
<name>A0ABY1LM10_9MICO</name>
<dbReference type="SUPFAM" id="SSF48498">
    <property type="entry name" value="Tetracyclin repressor-like, C-terminal domain"/>
    <property type="match status" value="1"/>
</dbReference>
<dbReference type="PANTHER" id="PTHR30055">
    <property type="entry name" value="HTH-TYPE TRANSCRIPTIONAL REGULATOR RUTR"/>
    <property type="match status" value="1"/>
</dbReference>
<sequence>MRVHEAVESPSDEAPVESARRQRTRERLVDAAYEVFAEFGVHAASVEQISERAGFTRGAFYSNFDSKEELFFALESRENQLRLDRLEAGLQAVSPSLLDAAGRYTEGSLEALIRAFLELQPDDRRWCLVQSEFRMLAMRDADVAARYLQHQESAGRQLAAWLDQAAGLAHVRFTIPTPDIANIVVALYESAIQTAVLMDPDGDEGSPRELAMRTLPAIVRALTESIAN</sequence>
<organism evidence="5 6">
    <name type="scientific">Plantibacter cousiniae</name>
    <name type="common">nom. nud.</name>
    <dbReference type="NCBI Taxonomy" id="199709"/>
    <lineage>
        <taxon>Bacteria</taxon>
        <taxon>Bacillati</taxon>
        <taxon>Actinomycetota</taxon>
        <taxon>Actinomycetes</taxon>
        <taxon>Micrococcales</taxon>
        <taxon>Microbacteriaceae</taxon>
        <taxon>Plantibacter</taxon>
    </lineage>
</organism>
<dbReference type="EMBL" id="FUZO01000001">
    <property type="protein sequence ID" value="SKC45191.1"/>
    <property type="molecule type" value="Genomic_DNA"/>
</dbReference>
<keyword evidence="1 2" id="KW-0238">DNA-binding</keyword>
<dbReference type="Pfam" id="PF00440">
    <property type="entry name" value="TetR_N"/>
    <property type="match status" value="1"/>
</dbReference>
<evidence type="ECO:0000259" key="4">
    <source>
        <dbReference type="PROSITE" id="PS50977"/>
    </source>
</evidence>
<dbReference type="SUPFAM" id="SSF46689">
    <property type="entry name" value="Homeodomain-like"/>
    <property type="match status" value="1"/>
</dbReference>
<dbReference type="InterPro" id="IPR050109">
    <property type="entry name" value="HTH-type_TetR-like_transc_reg"/>
</dbReference>
<dbReference type="InterPro" id="IPR001647">
    <property type="entry name" value="HTH_TetR"/>
</dbReference>
<dbReference type="PRINTS" id="PR00455">
    <property type="entry name" value="HTHTETR"/>
</dbReference>
<gene>
    <name evidence="5" type="ORF">SAMN06295973_1064</name>
</gene>
<dbReference type="PANTHER" id="PTHR30055:SF241">
    <property type="entry name" value="TRANSCRIPTIONAL REGULATORY PROTEIN"/>
    <property type="match status" value="1"/>
</dbReference>
<feature type="region of interest" description="Disordered" evidence="3">
    <location>
        <begin position="1"/>
        <end position="21"/>
    </location>
</feature>
<evidence type="ECO:0000313" key="5">
    <source>
        <dbReference type="EMBL" id="SKC45191.1"/>
    </source>
</evidence>
<dbReference type="Proteomes" id="UP000190827">
    <property type="component" value="Unassembled WGS sequence"/>
</dbReference>
<feature type="domain" description="HTH tetR-type" evidence="4">
    <location>
        <begin position="22"/>
        <end position="82"/>
    </location>
</feature>